<evidence type="ECO:0000256" key="2">
    <source>
        <dbReference type="ARBA" id="ARBA00011187"/>
    </source>
</evidence>
<dbReference type="InterPro" id="IPR036322">
    <property type="entry name" value="WD40_repeat_dom_sf"/>
</dbReference>
<dbReference type="CDD" id="cd22857">
    <property type="entry name" value="WDR74"/>
    <property type="match status" value="1"/>
</dbReference>
<evidence type="ECO:0000256" key="3">
    <source>
        <dbReference type="ARBA" id="ARBA00014234"/>
    </source>
</evidence>
<reference evidence="4 5" key="1">
    <citation type="journal article" date="2018" name="MBio">
        <title>Comparative Genomics Reveals the Core Gene Toolbox for the Fungus-Insect Symbiosis.</title>
        <authorList>
            <person name="Wang Y."/>
            <person name="Stata M."/>
            <person name="Wang W."/>
            <person name="Stajich J.E."/>
            <person name="White M.M."/>
            <person name="Moncalvo J.M."/>
        </authorList>
    </citation>
    <scope>NUCLEOTIDE SEQUENCE [LARGE SCALE GENOMIC DNA]</scope>
    <source>
        <strain evidence="4 5">SC-DP-2</strain>
    </source>
</reference>
<name>A0A2T9ZL16_9FUNG</name>
<dbReference type="AlphaFoldDB" id="A0A2T9ZL16"/>
<protein>
    <recommendedName>
        <fullName evidence="3">Ribosome biogenesis protein NSA1</fullName>
    </recommendedName>
</protein>
<dbReference type="SUPFAM" id="SSF50978">
    <property type="entry name" value="WD40 repeat-like"/>
    <property type="match status" value="1"/>
</dbReference>
<dbReference type="Gene3D" id="2.130.10.10">
    <property type="entry name" value="YVTN repeat-like/Quinoprotein amine dehydrogenase"/>
    <property type="match status" value="1"/>
</dbReference>
<gene>
    <name evidence="4" type="ORF">BB560_000200</name>
</gene>
<dbReference type="GO" id="GO:0005730">
    <property type="term" value="C:nucleolus"/>
    <property type="evidence" value="ECO:0007669"/>
    <property type="project" value="InterPro"/>
</dbReference>
<comment type="similarity">
    <text evidence="1">Belongs to the NSA1 family.</text>
</comment>
<dbReference type="PANTHER" id="PTHR16038">
    <property type="entry name" value="NOP SEVEN ASSOCIATED PROTEIN 1"/>
    <property type="match status" value="1"/>
</dbReference>
<evidence type="ECO:0000313" key="4">
    <source>
        <dbReference type="EMBL" id="PVV05279.1"/>
    </source>
</evidence>
<comment type="subunit">
    <text evidence="2">Component of the pre-66S ribosomal particle.</text>
</comment>
<dbReference type="GO" id="GO:0030687">
    <property type="term" value="C:preribosome, large subunit precursor"/>
    <property type="evidence" value="ECO:0007669"/>
    <property type="project" value="TreeGrafter"/>
</dbReference>
<dbReference type="InterPro" id="IPR037379">
    <property type="entry name" value="WDR74/Nsa1"/>
</dbReference>
<dbReference type="Proteomes" id="UP000245609">
    <property type="component" value="Unassembled WGS sequence"/>
</dbReference>
<proteinExistence type="inferred from homology"/>
<dbReference type="InterPro" id="IPR015943">
    <property type="entry name" value="WD40/YVTN_repeat-like_dom_sf"/>
</dbReference>
<dbReference type="PANTHER" id="PTHR16038:SF4">
    <property type="entry name" value="WD REPEAT-CONTAINING PROTEIN 74"/>
    <property type="match status" value="1"/>
</dbReference>
<dbReference type="EMBL" id="MBFS01000019">
    <property type="protein sequence ID" value="PVV05279.1"/>
    <property type="molecule type" value="Genomic_DNA"/>
</dbReference>
<dbReference type="STRING" id="133381.A0A2T9ZL16"/>
<sequence>MLAVNISVLNEKHEDTPQNKKRRMGTAATKNLSFKKTTNAADLKKISEGAKILSTLPGIVKNRKQVAQEHLSSQKERTETEVDTNSKSSDTVIKIISGTVQREKAIDQLQLASVTNDNLQLAVARRCGSVELIDAKSGSTISTFEDPIFNEKVSIKINQKTINECFYVGLMTNDRHFSTCTNLGHFRFQPWNLDKSEKPEDSDLCGSLPFKMKLEPGLCKMKSQKHNFNAFAVGGNEQDLKIYDINKVEFKKDTVCEWRSPVLKSALFSAKNVPNDYLGLRVPVWITDIEFADKKNQTDHSKIITSTGYGQIRIYDIRVKKQPVLDIQANDNFINTILLAENERDLYFSDNKGGIFQIDLNMALSRRATLDKELRLEKEVDIPTTENKLNLNKKVISIHPGAVKSLSLMGNDSHLAAVGLDRKLSIYRISGKKNELVVQSYMKQRMSAVVYDYSSGFSGSGSNVDADGNYSDNETIDDIWNSIEVVNKRKS</sequence>
<comment type="caution">
    <text evidence="4">The sequence shown here is derived from an EMBL/GenBank/DDBJ whole genome shotgun (WGS) entry which is preliminary data.</text>
</comment>
<accession>A0A2T9ZL16</accession>
<dbReference type="OrthoDB" id="18388at2759"/>
<keyword evidence="5" id="KW-1185">Reference proteome</keyword>
<evidence type="ECO:0000256" key="1">
    <source>
        <dbReference type="ARBA" id="ARBA00007861"/>
    </source>
</evidence>
<dbReference type="GO" id="GO:0042273">
    <property type="term" value="P:ribosomal large subunit biogenesis"/>
    <property type="evidence" value="ECO:0007669"/>
    <property type="project" value="InterPro"/>
</dbReference>
<organism evidence="4 5">
    <name type="scientific">Smittium megazygosporum</name>
    <dbReference type="NCBI Taxonomy" id="133381"/>
    <lineage>
        <taxon>Eukaryota</taxon>
        <taxon>Fungi</taxon>
        <taxon>Fungi incertae sedis</taxon>
        <taxon>Zoopagomycota</taxon>
        <taxon>Kickxellomycotina</taxon>
        <taxon>Harpellomycetes</taxon>
        <taxon>Harpellales</taxon>
        <taxon>Legeriomycetaceae</taxon>
        <taxon>Smittium</taxon>
    </lineage>
</organism>
<evidence type="ECO:0000313" key="5">
    <source>
        <dbReference type="Proteomes" id="UP000245609"/>
    </source>
</evidence>